<dbReference type="RefSeq" id="WP_317970091.1">
    <property type="nucleotide sequence ID" value="NZ_CP129118.1"/>
</dbReference>
<keyword evidence="4" id="KW-1185">Reference proteome</keyword>
<evidence type="ECO:0000313" key="3">
    <source>
        <dbReference type="EMBL" id="WOV88731.1"/>
    </source>
</evidence>
<keyword evidence="2" id="KW-1133">Transmembrane helix</keyword>
<accession>A0ABZ0L864</accession>
<evidence type="ECO:0000313" key="4">
    <source>
        <dbReference type="Proteomes" id="UP001303902"/>
    </source>
</evidence>
<evidence type="ECO:0000256" key="2">
    <source>
        <dbReference type="SAM" id="Phobius"/>
    </source>
</evidence>
<protein>
    <submittedName>
        <fullName evidence="3">Uncharacterized protein</fullName>
    </submittedName>
</protein>
<sequence length="223" mass="23459">MNFRKKYSKVTVLAAMIHGVIIGVAAVAIVGFIIVGTSGKGKQQAVEKDAVTESVEKPGETVTTSGPDADPVTEQPLKLVAKQHGVFSSAASAAVFIAEDAALAKAAVIESQGQFYVWSAVGLDESEFEVSEAEGSFRKPFYADTSACSAAGAGKLKKALSETALSQIKTLTVAGTDGLEDEKSAEFRKNIIAVTAFSTDLKIIRLQLLSHYTHKDGCVKIGF</sequence>
<organism evidence="3 4">
    <name type="scientific">Sporosarcina oncorhynchi</name>
    <dbReference type="NCBI Taxonomy" id="3056444"/>
    <lineage>
        <taxon>Bacteria</taxon>
        <taxon>Bacillati</taxon>
        <taxon>Bacillota</taxon>
        <taxon>Bacilli</taxon>
        <taxon>Bacillales</taxon>
        <taxon>Caryophanaceae</taxon>
        <taxon>Sporosarcina</taxon>
    </lineage>
</organism>
<dbReference type="EMBL" id="CP129118">
    <property type="protein sequence ID" value="WOV88731.1"/>
    <property type="molecule type" value="Genomic_DNA"/>
</dbReference>
<dbReference type="Proteomes" id="UP001303902">
    <property type="component" value="Chromosome"/>
</dbReference>
<feature type="region of interest" description="Disordered" evidence="1">
    <location>
        <begin position="50"/>
        <end position="71"/>
    </location>
</feature>
<name>A0ABZ0L864_9BACL</name>
<keyword evidence="2" id="KW-0812">Transmembrane</keyword>
<gene>
    <name evidence="3" type="ORF">QWT69_06385</name>
</gene>
<reference evidence="3 4" key="1">
    <citation type="submission" date="2023-06" db="EMBL/GenBank/DDBJ databases">
        <title>Sporosarcina sp. nov., isolated from Korean tranditional fermented seafood 'Jeotgal'.</title>
        <authorList>
            <person name="Yang A.I."/>
            <person name="Shin N.-R."/>
        </authorList>
    </citation>
    <scope>NUCLEOTIDE SEQUENCE [LARGE SCALE GENOMIC DNA]</scope>
    <source>
        <strain evidence="3 4">T2O-4</strain>
    </source>
</reference>
<keyword evidence="2" id="KW-0472">Membrane</keyword>
<proteinExistence type="predicted"/>
<evidence type="ECO:0000256" key="1">
    <source>
        <dbReference type="SAM" id="MobiDB-lite"/>
    </source>
</evidence>
<feature type="compositionally biased region" description="Basic and acidic residues" evidence="1">
    <location>
        <begin position="50"/>
        <end position="59"/>
    </location>
</feature>
<feature type="transmembrane region" description="Helical" evidence="2">
    <location>
        <begin position="12"/>
        <end position="35"/>
    </location>
</feature>